<proteinExistence type="predicted"/>
<dbReference type="Proteomes" id="UP001295444">
    <property type="component" value="Chromosome 10"/>
</dbReference>
<gene>
    <name evidence="1" type="ORF">PECUL_23A037777</name>
</gene>
<dbReference type="Gene3D" id="3.30.250.20">
    <property type="entry name" value="L1 transposable element, C-terminal domain"/>
    <property type="match status" value="1"/>
</dbReference>
<accession>A0AAD1TBE6</accession>
<name>A0AAD1TBE6_PELCU</name>
<keyword evidence="2" id="KW-1185">Reference proteome</keyword>
<evidence type="ECO:0000313" key="1">
    <source>
        <dbReference type="EMBL" id="CAH2320560.1"/>
    </source>
</evidence>
<reference evidence="1" key="1">
    <citation type="submission" date="2022-03" db="EMBL/GenBank/DDBJ databases">
        <authorList>
            <person name="Alioto T."/>
            <person name="Alioto T."/>
            <person name="Gomez Garrido J."/>
        </authorList>
    </citation>
    <scope>NUCLEOTIDE SEQUENCE</scope>
</reference>
<sequence>MPYYHAKEEVLKGSKAKKKWPEKYHGINIFMDISLYTLKKRREFQSIITLLREHRIAYHWGYTVKMLVHSEGKIKVIFSPAEGQCILREWNIAELNTVDPP</sequence>
<protein>
    <submittedName>
        <fullName evidence="1">Uncharacterized protein</fullName>
    </submittedName>
</protein>
<dbReference type="EMBL" id="OW240921">
    <property type="protein sequence ID" value="CAH2320560.1"/>
    <property type="molecule type" value="Genomic_DNA"/>
</dbReference>
<evidence type="ECO:0000313" key="2">
    <source>
        <dbReference type="Proteomes" id="UP001295444"/>
    </source>
</evidence>
<organism evidence="1 2">
    <name type="scientific">Pelobates cultripes</name>
    <name type="common">Western spadefoot toad</name>
    <dbReference type="NCBI Taxonomy" id="61616"/>
    <lineage>
        <taxon>Eukaryota</taxon>
        <taxon>Metazoa</taxon>
        <taxon>Chordata</taxon>
        <taxon>Craniata</taxon>
        <taxon>Vertebrata</taxon>
        <taxon>Euteleostomi</taxon>
        <taxon>Amphibia</taxon>
        <taxon>Batrachia</taxon>
        <taxon>Anura</taxon>
        <taxon>Pelobatoidea</taxon>
        <taxon>Pelobatidae</taxon>
        <taxon>Pelobates</taxon>
    </lineage>
</organism>
<dbReference type="AlphaFoldDB" id="A0AAD1TBE6"/>
<dbReference type="InterPro" id="IPR042566">
    <property type="entry name" value="L1_C"/>
</dbReference>